<sequence>MNKLLATATFGIALLGEPVEMGSFEHQKTIEDITSKTRNILELKQKQDHEKKQKDHEDKIRLIRDAIDGSIDPKETRVLLIWVSEYKYLSWIGWAVPDTREMRRLFRTRYGIPSKHIYSVKDKQATKRNILGMINKVALETPDDKKIIIYYSWHWIALDSKWREAKKYAWDYEWYISTYYSDYKYVRVAWKNKPSRKIRIYYKDQRISKTEIDEAVWNKQKNLIIVDACYAWALTKNISWNSTIVAASNNEVALWYSRSLFSWIIMDVISSGRKNTLWEAVTWSGEEMTDKIREWKSPQNPLVETKDFKYDIKKEKFTKK</sequence>
<evidence type="ECO:0000313" key="1">
    <source>
        <dbReference type="EMBL" id="EKE28942.1"/>
    </source>
</evidence>
<name>K2G3N8_9BACT</name>
<dbReference type="AlphaFoldDB" id="K2G3N8"/>
<dbReference type="Gene3D" id="3.40.50.1460">
    <property type="match status" value="1"/>
</dbReference>
<dbReference type="EMBL" id="AMFJ01000263">
    <property type="protein sequence ID" value="EKE28942.1"/>
    <property type="molecule type" value="Genomic_DNA"/>
</dbReference>
<protein>
    <submittedName>
        <fullName evidence="1">Uncharacterized protein</fullName>
    </submittedName>
</protein>
<proteinExistence type="predicted"/>
<comment type="caution">
    <text evidence="1">The sequence shown here is derived from an EMBL/GenBank/DDBJ whole genome shotgun (WGS) entry which is preliminary data.</text>
</comment>
<organism evidence="1">
    <name type="scientific">uncultured bacterium</name>
    <name type="common">gcode 4</name>
    <dbReference type="NCBI Taxonomy" id="1234023"/>
    <lineage>
        <taxon>Bacteria</taxon>
        <taxon>environmental samples</taxon>
    </lineage>
</organism>
<accession>K2G3N8</accession>
<gene>
    <name evidence="1" type="ORF">ACD_2C00263G0008</name>
</gene>
<reference evidence="1" key="1">
    <citation type="journal article" date="2012" name="Science">
        <title>Fermentation, hydrogen, and sulfur metabolism in multiple uncultivated bacterial phyla.</title>
        <authorList>
            <person name="Wrighton K.C."/>
            <person name="Thomas B.C."/>
            <person name="Sharon I."/>
            <person name="Miller C.S."/>
            <person name="Castelle C.J."/>
            <person name="VerBerkmoes N.C."/>
            <person name="Wilkins M.J."/>
            <person name="Hettich R.L."/>
            <person name="Lipton M.S."/>
            <person name="Williams K.H."/>
            <person name="Long P.E."/>
            <person name="Banfield J.F."/>
        </authorList>
    </citation>
    <scope>NUCLEOTIDE SEQUENCE [LARGE SCALE GENOMIC DNA]</scope>
</reference>